<evidence type="ECO:0000256" key="2">
    <source>
        <dbReference type="ARBA" id="ARBA00004609"/>
    </source>
</evidence>
<name>A0A1J0R4N1_9TRYP</name>
<keyword evidence="6" id="KW-0472">Membrane</keyword>
<reference evidence="10" key="1">
    <citation type="submission" date="2016-08" db="EMBL/GenBank/DDBJ databases">
        <title>VSG repertoire of Trypanosoma brucei EATRO 1125.</title>
        <authorList>
            <person name="Cross G.A."/>
        </authorList>
    </citation>
    <scope>NUCLEOTIDE SEQUENCE</scope>
    <source>
        <strain evidence="10">EATRO 1125</strain>
    </source>
</reference>
<proteinExistence type="predicted"/>
<evidence type="ECO:0000256" key="4">
    <source>
        <dbReference type="ARBA" id="ARBA00022622"/>
    </source>
</evidence>
<dbReference type="GO" id="GO:0005886">
    <property type="term" value="C:plasma membrane"/>
    <property type="evidence" value="ECO:0007669"/>
    <property type="project" value="UniProtKB-SubCell"/>
</dbReference>
<dbReference type="VEuPathDB" id="TriTrypDB:Tb427_000597800"/>
<keyword evidence="7" id="KW-0325">Glycoprotein</keyword>
<comment type="subcellular location">
    <subcellularLocation>
        <location evidence="2">Cell membrane</location>
        <topology evidence="2">Lipid-anchor</topology>
        <topology evidence="2">GPI-anchor</topology>
    </subcellularLocation>
</comment>
<evidence type="ECO:0000256" key="3">
    <source>
        <dbReference type="ARBA" id="ARBA00022475"/>
    </source>
</evidence>
<comment type="function">
    <text evidence="1">VSG forms a coat on the surface of the parasite. The trypanosome evades the immune response of the host by expressing a series of antigenically distinct VSGs from an estimated 1000 VSG genes.</text>
</comment>
<feature type="domain" description="Trypanosome variant surface glycoprotein B-type N-terminal" evidence="9">
    <location>
        <begin position="33"/>
        <end position="177"/>
    </location>
</feature>
<keyword evidence="3" id="KW-1003">Cell membrane</keyword>
<evidence type="ECO:0000256" key="8">
    <source>
        <dbReference type="ARBA" id="ARBA00023288"/>
    </source>
</evidence>
<accession>A0A1J0R4N1</accession>
<dbReference type="GO" id="GO:0098552">
    <property type="term" value="C:side of membrane"/>
    <property type="evidence" value="ECO:0007669"/>
    <property type="project" value="UniProtKB-KW"/>
</dbReference>
<keyword evidence="5" id="KW-0732">Signal</keyword>
<protein>
    <submittedName>
        <fullName evidence="10">Variant surface glycoprotein 1125.1552</fullName>
    </submittedName>
</protein>
<evidence type="ECO:0000259" key="9">
    <source>
        <dbReference type="Pfam" id="PF13206"/>
    </source>
</evidence>
<dbReference type="InterPro" id="IPR025932">
    <property type="entry name" value="Trypano_VSG_B_N_dom"/>
</dbReference>
<dbReference type="VEuPathDB" id="TriTrypDB:Tb1125.11.17480"/>
<dbReference type="VEuPathDB" id="TriTrypDB:Tb09.v4.0053"/>
<evidence type="ECO:0000256" key="6">
    <source>
        <dbReference type="ARBA" id="ARBA00023136"/>
    </source>
</evidence>
<organism evidence="10">
    <name type="scientific">Trypanosoma brucei</name>
    <dbReference type="NCBI Taxonomy" id="5691"/>
    <lineage>
        <taxon>Eukaryota</taxon>
        <taxon>Discoba</taxon>
        <taxon>Euglenozoa</taxon>
        <taxon>Kinetoplastea</taxon>
        <taxon>Metakinetoplastina</taxon>
        <taxon>Trypanosomatida</taxon>
        <taxon>Trypanosomatidae</taxon>
        <taxon>Trypanosoma</taxon>
    </lineage>
</organism>
<evidence type="ECO:0000256" key="5">
    <source>
        <dbReference type="ARBA" id="ARBA00022729"/>
    </source>
</evidence>
<keyword evidence="4" id="KW-0336">GPI-anchor</keyword>
<evidence type="ECO:0000256" key="7">
    <source>
        <dbReference type="ARBA" id="ARBA00023180"/>
    </source>
</evidence>
<evidence type="ECO:0000256" key="1">
    <source>
        <dbReference type="ARBA" id="ARBA00002523"/>
    </source>
</evidence>
<dbReference type="Pfam" id="PF13206">
    <property type="entry name" value="VSG_B"/>
    <property type="match status" value="1"/>
</dbReference>
<keyword evidence="8" id="KW-0449">Lipoprotein</keyword>
<evidence type="ECO:0000313" key="10">
    <source>
        <dbReference type="EMBL" id="APD72785.1"/>
    </source>
</evidence>
<dbReference type="AlphaFoldDB" id="A0A1J0R4N1"/>
<sequence length="284" mass="32812">MLKRFYSLFKLWKVALSFKTLPMKQEKFIYILLCFLALVTVANAANKNEQEFDQMCRLYKLLSGPITIPGLTISLRSDSTESANQITLGILDRAQKINMSVAEQPMVEVLTNADKYKNKAAIDGDATKKGYFNLKDDAELEKMRNAYKEVIGAQGAEKAFSKKYGRALEEKQRQIYTKTWKKPRRFANTSKKSYGKRLQRPGCTWVRRCTAPSMPQNQQIFSARRHHYQNRLQQTSLGRPVRTEKQPVQSQMVTTTLKQAMLWQQMWYAYAYATTQPATTYALQ</sequence>
<dbReference type="EMBL" id="KX698829">
    <property type="protein sequence ID" value="APD72785.1"/>
    <property type="molecule type" value="Genomic_DNA"/>
</dbReference>